<keyword evidence="2" id="KW-1185">Reference proteome</keyword>
<dbReference type="Pfam" id="PF12694">
    <property type="entry name" value="cpYpsA"/>
    <property type="match status" value="1"/>
</dbReference>
<dbReference type="Proteomes" id="UP000198346">
    <property type="component" value="Unassembled WGS sequence"/>
</dbReference>
<dbReference type="OrthoDB" id="283616at2"/>
<proteinExistence type="predicted"/>
<evidence type="ECO:0000313" key="1">
    <source>
        <dbReference type="EMBL" id="SNT74062.1"/>
    </source>
</evidence>
<dbReference type="InterPro" id="IPR024755">
    <property type="entry name" value="cpYpsA"/>
</dbReference>
<name>A0A239PVT6_9PROT</name>
<organism evidence="1 2">
    <name type="scientific">Amphiplicatus metriothermophilus</name>
    <dbReference type="NCBI Taxonomy" id="1519374"/>
    <lineage>
        <taxon>Bacteria</taxon>
        <taxon>Pseudomonadati</taxon>
        <taxon>Pseudomonadota</taxon>
        <taxon>Alphaproteobacteria</taxon>
        <taxon>Parvularculales</taxon>
        <taxon>Parvularculaceae</taxon>
        <taxon>Amphiplicatus</taxon>
    </lineage>
</organism>
<reference evidence="1 2" key="1">
    <citation type="submission" date="2017-07" db="EMBL/GenBank/DDBJ databases">
        <authorList>
            <person name="Sun Z.S."/>
            <person name="Albrecht U."/>
            <person name="Echele G."/>
            <person name="Lee C.C."/>
        </authorList>
    </citation>
    <scope>NUCLEOTIDE SEQUENCE [LARGE SCALE GENOMIC DNA]</scope>
    <source>
        <strain evidence="1 2">CGMCC 1.12710</strain>
    </source>
</reference>
<dbReference type="EMBL" id="FZQA01000004">
    <property type="protein sequence ID" value="SNT74062.1"/>
    <property type="molecule type" value="Genomic_DNA"/>
</dbReference>
<evidence type="ECO:0000313" key="2">
    <source>
        <dbReference type="Proteomes" id="UP000198346"/>
    </source>
</evidence>
<accession>A0A239PVT6</accession>
<dbReference type="Gene3D" id="3.40.50.450">
    <property type="match status" value="1"/>
</dbReference>
<dbReference type="AlphaFoldDB" id="A0A239PVT6"/>
<gene>
    <name evidence="1" type="ORF">SAMN06297382_1966</name>
</gene>
<sequence>MEKKELNIIKKLIINSGGQSGVDRAALDTAVSNEIQYSGWCPAGGWAEDLTEPPGLLVNYPEMKETPDSAVEQRTEWNVRDSTATLIFLPNATFRDSPGTNYTIDMAHKWSKPYVVIDLSQECQLEKIVGFVQGVNQPELILNFAGPRESEAPGIYQKSKQLIEELLKTLHVKEL</sequence>
<protein>
    <submittedName>
        <fullName evidence="1">Putative molybdenum carrier</fullName>
    </submittedName>
</protein>
<dbReference type="RefSeq" id="WP_089412443.1">
    <property type="nucleotide sequence ID" value="NZ_FZQA01000004.1"/>
</dbReference>